<dbReference type="Proteomes" id="UP000062963">
    <property type="component" value="Chromosome"/>
</dbReference>
<gene>
    <name evidence="2" type="ORF">SKUN_001620</name>
</gene>
<name>A0A0K2JJ63_SPIKU</name>
<organism evidence="2 3">
    <name type="scientific">Spiroplasma kunkelii CR2-3x</name>
    <dbReference type="NCBI Taxonomy" id="273035"/>
    <lineage>
        <taxon>Bacteria</taxon>
        <taxon>Bacillati</taxon>
        <taxon>Mycoplasmatota</taxon>
        <taxon>Mollicutes</taxon>
        <taxon>Entomoplasmatales</taxon>
        <taxon>Spiroplasmataceae</taxon>
        <taxon>Spiroplasma</taxon>
    </lineage>
</organism>
<protein>
    <submittedName>
        <fullName evidence="2">Uncharacterized protein</fullName>
    </submittedName>
</protein>
<dbReference type="AlphaFoldDB" id="A0A0K2JJ63"/>
<evidence type="ECO:0000256" key="1">
    <source>
        <dbReference type="SAM" id="Phobius"/>
    </source>
</evidence>
<dbReference type="OrthoDB" id="390364at2"/>
<dbReference type="RefSeq" id="WP_053391484.1">
    <property type="nucleotide sequence ID" value="NZ_CP010899.1"/>
</dbReference>
<keyword evidence="1" id="KW-0472">Membrane</keyword>
<dbReference type="PATRIC" id="fig|273035.7.peg.1997"/>
<dbReference type="EMBL" id="CP010899">
    <property type="protein sequence ID" value="ALA98477.1"/>
    <property type="molecule type" value="Genomic_DNA"/>
</dbReference>
<keyword evidence="1" id="KW-0812">Transmembrane</keyword>
<keyword evidence="1" id="KW-1133">Transmembrane helix</keyword>
<evidence type="ECO:0000313" key="2">
    <source>
        <dbReference type="EMBL" id="ALA98477.1"/>
    </source>
</evidence>
<evidence type="ECO:0000313" key="3">
    <source>
        <dbReference type="Proteomes" id="UP000062963"/>
    </source>
</evidence>
<reference evidence="2 3" key="1">
    <citation type="journal article" date="2015" name="Genome Announc.">
        <title>Complete Genome Sequence of Spiroplasma kunkelii Strain CR2-3x, Causal Agent of Corn Stunt Disease in Zea mays L.</title>
        <authorList>
            <person name="Davis R.E."/>
            <person name="Shao J."/>
            <person name="Dally E.L."/>
            <person name="Zhao Y."/>
            <person name="Gasparich G.E."/>
            <person name="Gaynor B.J."/>
            <person name="Athey J.C."/>
            <person name="Harrison N.A."/>
            <person name="Donofrio N."/>
        </authorList>
    </citation>
    <scope>NUCLEOTIDE SEQUENCE [LARGE SCALE GENOMIC DNA]</scope>
    <source>
        <strain evidence="2 3">CR2-3x</strain>
    </source>
</reference>
<feature type="transmembrane region" description="Helical" evidence="1">
    <location>
        <begin position="17"/>
        <end position="38"/>
    </location>
</feature>
<proteinExistence type="predicted"/>
<feature type="transmembrane region" description="Helical" evidence="1">
    <location>
        <begin position="91"/>
        <end position="116"/>
    </location>
</feature>
<dbReference type="KEGG" id="skn:SKUN_001620"/>
<keyword evidence="3" id="KW-1185">Reference proteome</keyword>
<feature type="transmembrane region" description="Helical" evidence="1">
    <location>
        <begin position="47"/>
        <end position="68"/>
    </location>
</feature>
<sequence>MKIIRIRSYLKKNKWHLLWLFASLGIVTIIFIIILLALKNMSSQDKLIYCSIFLVVNLIILFINYLIIKNPFIFSKIYYYDNNKNWLRLNLYFYFFVLIITIVFFFLTLISIQLILKTTFSLIIKRLWYVGLGYVLWSCSIIGGFNTINLIILNKPIPPQKSTT</sequence>
<accession>A0A0K2JJ63</accession>
<feature type="transmembrane region" description="Helical" evidence="1">
    <location>
        <begin position="128"/>
        <end position="152"/>
    </location>
</feature>